<sequence length="213" mass="24775">MFCWDITYLPSPVRGQFYYLYMIEDVYSCKIVGWEVYDHESGELAAQLLQRTLIKEKCLHSGLVLHSDNGAPMKAQTMRMKAYELGVMTSYSRPRVSNDNPFAESLFKTCKYRPNWPTDGFNSLDEARAWVLRFTHWYNMEHKHSQLRFVTPNERHMGEDKVILANRKQTIESAKALNPARWGGREVRDCIPVPPTTLNPVKEPKSIDEMRVA</sequence>
<reference evidence="3" key="1">
    <citation type="submission" date="2017-02" db="EMBL/GenBank/DDBJ databases">
        <authorList>
            <person name="Mornico D."/>
        </authorList>
    </citation>
    <scope>NUCLEOTIDE SEQUENCE [LARGE SCALE GENOMIC DNA]</scope>
</reference>
<dbReference type="GO" id="GO:0015074">
    <property type="term" value="P:DNA integration"/>
    <property type="evidence" value="ECO:0007669"/>
    <property type="project" value="InterPro"/>
</dbReference>
<dbReference type="SUPFAM" id="SSF53098">
    <property type="entry name" value="Ribonuclease H-like"/>
    <property type="match status" value="1"/>
</dbReference>
<dbReference type="InterPro" id="IPR001584">
    <property type="entry name" value="Integrase_cat-core"/>
</dbReference>
<keyword evidence="3" id="KW-1185">Reference proteome</keyword>
<dbReference type="Pfam" id="PF00665">
    <property type="entry name" value="rve"/>
    <property type="match status" value="1"/>
</dbReference>
<feature type="domain" description="Integrase catalytic" evidence="1">
    <location>
        <begin position="1"/>
        <end position="160"/>
    </location>
</feature>
<dbReference type="InterPro" id="IPR012337">
    <property type="entry name" value="RNaseH-like_sf"/>
</dbReference>
<gene>
    <name evidence="2" type="ORF">A1019T_00914</name>
</gene>
<dbReference type="PROSITE" id="PS50994">
    <property type="entry name" value="INTEGRASE"/>
    <property type="match status" value="1"/>
</dbReference>
<dbReference type="STRING" id="1945520.A1019T_00914"/>
<evidence type="ECO:0000313" key="2">
    <source>
        <dbReference type="EMBL" id="SJM36945.1"/>
    </source>
</evidence>
<name>A0A1R4EEM4_9GAMM</name>
<dbReference type="Gene3D" id="3.30.420.10">
    <property type="entry name" value="Ribonuclease H-like superfamily/Ribonuclease H"/>
    <property type="match status" value="1"/>
</dbReference>
<protein>
    <submittedName>
        <fullName evidence="2">Integrase core domain protein</fullName>
    </submittedName>
</protein>
<evidence type="ECO:0000313" key="3">
    <source>
        <dbReference type="Proteomes" id="UP000188169"/>
    </source>
</evidence>
<proteinExistence type="predicted"/>
<dbReference type="PANTHER" id="PTHR46889:SF4">
    <property type="entry name" value="TRANSPOSASE INSO FOR INSERTION SEQUENCE ELEMENT IS911B-RELATED"/>
    <property type="match status" value="1"/>
</dbReference>
<dbReference type="Proteomes" id="UP000188169">
    <property type="component" value="Unassembled WGS sequence"/>
</dbReference>
<evidence type="ECO:0000259" key="1">
    <source>
        <dbReference type="PROSITE" id="PS50994"/>
    </source>
</evidence>
<accession>A0A1R4EEM4</accession>
<dbReference type="InterPro" id="IPR036397">
    <property type="entry name" value="RNaseH_sf"/>
</dbReference>
<dbReference type="AlphaFoldDB" id="A0A1R4EEM4"/>
<dbReference type="GO" id="GO:0003676">
    <property type="term" value="F:nucleic acid binding"/>
    <property type="evidence" value="ECO:0007669"/>
    <property type="project" value="InterPro"/>
</dbReference>
<dbReference type="EMBL" id="FUGD01000067">
    <property type="protein sequence ID" value="SJM36945.1"/>
    <property type="molecule type" value="Genomic_DNA"/>
</dbReference>
<organism evidence="2 3">
    <name type="scientific">Psychrobacter pasteurii</name>
    <dbReference type="NCBI Taxonomy" id="1945520"/>
    <lineage>
        <taxon>Bacteria</taxon>
        <taxon>Pseudomonadati</taxon>
        <taxon>Pseudomonadota</taxon>
        <taxon>Gammaproteobacteria</taxon>
        <taxon>Moraxellales</taxon>
        <taxon>Moraxellaceae</taxon>
        <taxon>Psychrobacter</taxon>
    </lineage>
</organism>
<dbReference type="PANTHER" id="PTHR46889">
    <property type="entry name" value="TRANSPOSASE INSF FOR INSERTION SEQUENCE IS3B-RELATED"/>
    <property type="match status" value="1"/>
</dbReference>
<dbReference type="InterPro" id="IPR050900">
    <property type="entry name" value="Transposase_IS3/IS150/IS904"/>
</dbReference>